<evidence type="ECO:0000313" key="2">
    <source>
        <dbReference type="Proteomes" id="UP000187203"/>
    </source>
</evidence>
<dbReference type="EMBL" id="AWUE01020987">
    <property type="protein sequence ID" value="OMO64222.1"/>
    <property type="molecule type" value="Genomic_DNA"/>
</dbReference>
<protein>
    <submittedName>
        <fullName evidence="1">Uncharacterized protein</fullName>
    </submittedName>
</protein>
<organism evidence="1 2">
    <name type="scientific">Corchorus olitorius</name>
    <dbReference type="NCBI Taxonomy" id="93759"/>
    <lineage>
        <taxon>Eukaryota</taxon>
        <taxon>Viridiplantae</taxon>
        <taxon>Streptophyta</taxon>
        <taxon>Embryophyta</taxon>
        <taxon>Tracheophyta</taxon>
        <taxon>Spermatophyta</taxon>
        <taxon>Magnoliopsida</taxon>
        <taxon>eudicotyledons</taxon>
        <taxon>Gunneridae</taxon>
        <taxon>Pentapetalae</taxon>
        <taxon>rosids</taxon>
        <taxon>malvids</taxon>
        <taxon>Malvales</taxon>
        <taxon>Malvaceae</taxon>
        <taxon>Grewioideae</taxon>
        <taxon>Apeibeae</taxon>
        <taxon>Corchorus</taxon>
    </lineage>
</organism>
<dbReference type="AlphaFoldDB" id="A0A1R3H1J9"/>
<keyword evidence="2" id="KW-1185">Reference proteome</keyword>
<name>A0A1R3H1J9_9ROSI</name>
<reference evidence="2" key="1">
    <citation type="submission" date="2013-09" db="EMBL/GenBank/DDBJ databases">
        <title>Corchorus olitorius genome sequencing.</title>
        <authorList>
            <person name="Alam M."/>
            <person name="Haque M.S."/>
            <person name="Islam M.S."/>
            <person name="Emdad E.M."/>
            <person name="Islam M.M."/>
            <person name="Ahmed B."/>
            <person name="Halim A."/>
            <person name="Hossen Q.M.M."/>
            <person name="Hossain M.Z."/>
            <person name="Ahmed R."/>
            <person name="Khan M.M."/>
            <person name="Islam R."/>
            <person name="Rashid M.M."/>
            <person name="Khan S.A."/>
            <person name="Rahman M.S."/>
            <person name="Alam M."/>
            <person name="Yahiya A.S."/>
            <person name="Khan M.S."/>
            <person name="Azam M.S."/>
            <person name="Haque T."/>
            <person name="Lashkar M.Z.H."/>
            <person name="Akhand A.I."/>
            <person name="Morshed G."/>
            <person name="Roy S."/>
            <person name="Uddin K.S."/>
            <person name="Rabeya T."/>
            <person name="Hossain A.S."/>
            <person name="Chowdhury A."/>
            <person name="Snigdha A.R."/>
            <person name="Mortoza M.S."/>
            <person name="Matin S.A."/>
            <person name="Hoque S.M.E."/>
            <person name="Islam M.K."/>
            <person name="Roy D.K."/>
            <person name="Haider R."/>
            <person name="Moosa M.M."/>
            <person name="Elias S.M."/>
            <person name="Hasan A.M."/>
            <person name="Jahan S."/>
            <person name="Shafiuddin M."/>
            <person name="Mahmood N."/>
            <person name="Shommy N.S."/>
        </authorList>
    </citation>
    <scope>NUCLEOTIDE SEQUENCE [LARGE SCALE GENOMIC DNA]</scope>
    <source>
        <strain evidence="2">cv. O-4</strain>
    </source>
</reference>
<accession>A0A1R3H1J9</accession>
<proteinExistence type="predicted"/>
<gene>
    <name evidence="1" type="ORF">COLO4_32093</name>
</gene>
<dbReference type="Proteomes" id="UP000187203">
    <property type="component" value="Unassembled WGS sequence"/>
</dbReference>
<sequence>MRLIHEPVEIKSGKKRDDTCGKVAELAGDVSSRCPFISLWLTVLGQEE</sequence>
<comment type="caution">
    <text evidence="1">The sequence shown here is derived from an EMBL/GenBank/DDBJ whole genome shotgun (WGS) entry which is preliminary data.</text>
</comment>
<evidence type="ECO:0000313" key="1">
    <source>
        <dbReference type="EMBL" id="OMO64222.1"/>
    </source>
</evidence>